<evidence type="ECO:0000313" key="2">
    <source>
        <dbReference type="Proteomes" id="UP000824927"/>
    </source>
</evidence>
<gene>
    <name evidence="1" type="ORF">KUV31_02245</name>
</gene>
<evidence type="ECO:0008006" key="3">
    <source>
        <dbReference type="Google" id="ProtNLM"/>
    </source>
</evidence>
<organism evidence="1 2">
    <name type="scientific">Qipengyuania aquimaris</name>
    <dbReference type="NCBI Taxonomy" id="255984"/>
    <lineage>
        <taxon>Bacteria</taxon>
        <taxon>Pseudomonadati</taxon>
        <taxon>Pseudomonadota</taxon>
        <taxon>Alphaproteobacteria</taxon>
        <taxon>Sphingomonadales</taxon>
        <taxon>Erythrobacteraceae</taxon>
        <taxon>Qipengyuania</taxon>
    </lineage>
</organism>
<comment type="caution">
    <text evidence="1">The sequence shown here is derived from an EMBL/GenBank/DDBJ whole genome shotgun (WGS) entry which is preliminary data.</text>
</comment>
<dbReference type="EMBL" id="JAHVKP010000001">
    <property type="protein sequence ID" value="MBY6217154.1"/>
    <property type="molecule type" value="Genomic_DNA"/>
</dbReference>
<dbReference type="SUPFAM" id="SSF48452">
    <property type="entry name" value="TPR-like"/>
    <property type="match status" value="1"/>
</dbReference>
<protein>
    <recommendedName>
        <fullName evidence="3">Tetratricopeptide repeat protein</fullName>
    </recommendedName>
</protein>
<evidence type="ECO:0000313" key="1">
    <source>
        <dbReference type="EMBL" id="MBY6217154.1"/>
    </source>
</evidence>
<dbReference type="Proteomes" id="UP000824927">
    <property type="component" value="Unassembled WGS sequence"/>
</dbReference>
<dbReference type="Gene3D" id="1.25.40.10">
    <property type="entry name" value="Tetratricopeptide repeat domain"/>
    <property type="match status" value="1"/>
</dbReference>
<sequence length="378" mass="40796">MITGRFRWLATLLAGLFGILAIFSGLDRYSEHQPSAIRLVPEVFRVDALRVEAARALASGDAEKAEALATRAILAGPHDARGPAFLGAAKLLEGEQPSADKAFAVARNMGLREPLVQAHFFDAALTEGDYAEAARQLDILLRAHPRLARIDYFFTSLEASGEGRAQLAARLADDPLWSASYLGDFRASDEVLRSRARFLAGAGEGLNLSCKSVEPLVRELTQRNYMREARDISRTYCARRNQGGLLADPQFEELGNGNTFGWRRHGSGDVRISSVGESDKSVEIENRAGVTRLVLSQPIVLEAGEYRVFGSVAGANADRVLISVTCSVPGRPRGGGGALGRGQLVSAPDCPDQVLGIWLRPGSGALRLDDVRMERVGD</sequence>
<name>A0A9Q3RZ35_9SPHN</name>
<dbReference type="AlphaFoldDB" id="A0A9Q3RZ35"/>
<accession>A0A9Q3RZ35</accession>
<proteinExistence type="predicted"/>
<reference evidence="1" key="1">
    <citation type="submission" date="2021-06" db="EMBL/GenBank/DDBJ databases">
        <title>50 bacteria genomes isolated from Dapeng, Shenzhen, China.</title>
        <authorList>
            <person name="Zheng W."/>
            <person name="Yu S."/>
            <person name="Huang Y."/>
        </authorList>
    </citation>
    <scope>NUCLEOTIDE SEQUENCE</scope>
    <source>
        <strain evidence="1">DP4N28-2</strain>
    </source>
</reference>
<dbReference type="RefSeq" id="WP_222404346.1">
    <property type="nucleotide sequence ID" value="NZ_JAHVKP010000001.1"/>
</dbReference>
<dbReference type="InterPro" id="IPR011990">
    <property type="entry name" value="TPR-like_helical_dom_sf"/>
</dbReference>